<dbReference type="InterPro" id="IPR036390">
    <property type="entry name" value="WH_DNA-bd_sf"/>
</dbReference>
<dbReference type="InterPro" id="IPR000835">
    <property type="entry name" value="HTH_MarR-typ"/>
</dbReference>
<dbReference type="PANTHER" id="PTHR42756">
    <property type="entry name" value="TRANSCRIPTIONAL REGULATOR, MARR"/>
    <property type="match status" value="1"/>
</dbReference>
<accession>A0A6A7XYK1</accession>
<dbReference type="GO" id="GO:0003700">
    <property type="term" value="F:DNA-binding transcription factor activity"/>
    <property type="evidence" value="ECO:0007669"/>
    <property type="project" value="InterPro"/>
</dbReference>
<evidence type="ECO:0000256" key="2">
    <source>
        <dbReference type="ARBA" id="ARBA00023125"/>
    </source>
</evidence>
<dbReference type="InterPro" id="IPR036388">
    <property type="entry name" value="WH-like_DNA-bd_sf"/>
</dbReference>
<keyword evidence="3" id="KW-0804">Transcription</keyword>
<keyword evidence="2" id="KW-0238">DNA-binding</keyword>
<organism evidence="5 6">
    <name type="scientific">Segnochrobactrum spirostomi</name>
    <dbReference type="NCBI Taxonomy" id="2608987"/>
    <lineage>
        <taxon>Bacteria</taxon>
        <taxon>Pseudomonadati</taxon>
        <taxon>Pseudomonadota</taxon>
        <taxon>Alphaproteobacteria</taxon>
        <taxon>Hyphomicrobiales</taxon>
        <taxon>Segnochrobactraceae</taxon>
        <taxon>Segnochrobactrum</taxon>
    </lineage>
</organism>
<dbReference type="AlphaFoldDB" id="A0A6A7XYK1"/>
<comment type="caution">
    <text evidence="5">The sequence shown here is derived from an EMBL/GenBank/DDBJ whole genome shotgun (WGS) entry which is preliminary data.</text>
</comment>
<dbReference type="PANTHER" id="PTHR42756:SF1">
    <property type="entry name" value="TRANSCRIPTIONAL REPRESSOR OF EMRAB OPERON"/>
    <property type="match status" value="1"/>
</dbReference>
<evidence type="ECO:0000313" key="6">
    <source>
        <dbReference type="Proteomes" id="UP000332515"/>
    </source>
</evidence>
<feature type="domain" description="HTH marR-type" evidence="4">
    <location>
        <begin position="1"/>
        <end position="127"/>
    </location>
</feature>
<evidence type="ECO:0000256" key="3">
    <source>
        <dbReference type="ARBA" id="ARBA00023163"/>
    </source>
</evidence>
<gene>
    <name evidence="5" type="ORF">F0357_02195</name>
</gene>
<sequence>MTNFAARLFAQAIARELRPLGVSPGQLPVFFALADGSALSQKALVQAAATEQPSMAEALSRMQKDGWVQREPDPQDGRSFLYSLTPAALEKTDALLEAVRSVNATATADLTQEECAAYFSALNKIVGALKASIAGA</sequence>
<keyword evidence="6" id="KW-1185">Reference proteome</keyword>
<dbReference type="Proteomes" id="UP000332515">
    <property type="component" value="Unassembled WGS sequence"/>
</dbReference>
<evidence type="ECO:0000256" key="1">
    <source>
        <dbReference type="ARBA" id="ARBA00023015"/>
    </source>
</evidence>
<proteinExistence type="predicted"/>
<dbReference type="PRINTS" id="PR00598">
    <property type="entry name" value="HTHMARR"/>
</dbReference>
<dbReference type="SMART" id="SM00347">
    <property type="entry name" value="HTH_MARR"/>
    <property type="match status" value="1"/>
</dbReference>
<evidence type="ECO:0000259" key="4">
    <source>
        <dbReference type="PROSITE" id="PS50995"/>
    </source>
</evidence>
<keyword evidence="1" id="KW-0805">Transcription regulation</keyword>
<dbReference type="Gene3D" id="1.10.10.10">
    <property type="entry name" value="Winged helix-like DNA-binding domain superfamily/Winged helix DNA-binding domain"/>
    <property type="match status" value="1"/>
</dbReference>
<dbReference type="GO" id="GO:0003677">
    <property type="term" value="F:DNA binding"/>
    <property type="evidence" value="ECO:0007669"/>
    <property type="project" value="UniProtKB-KW"/>
</dbReference>
<evidence type="ECO:0000313" key="5">
    <source>
        <dbReference type="EMBL" id="MQT11503.1"/>
    </source>
</evidence>
<dbReference type="PROSITE" id="PS50995">
    <property type="entry name" value="HTH_MARR_2"/>
    <property type="match status" value="1"/>
</dbReference>
<dbReference type="SUPFAM" id="SSF46785">
    <property type="entry name" value="Winged helix' DNA-binding domain"/>
    <property type="match status" value="1"/>
</dbReference>
<reference evidence="5 6" key="1">
    <citation type="submission" date="2019-09" db="EMBL/GenBank/DDBJ databases">
        <title>Segnochrobactrum spirostomi gen. nov., sp. nov., isolated from the ciliate Spirostomum cf. yagiui and description of a novel family, Segnochrobactraceae fam. nov. within the order Rhizobiales of the class Alphaproteobacteria.</title>
        <authorList>
            <person name="Akter S."/>
            <person name="Shazib S.U.A."/>
            <person name="Shin M.K."/>
        </authorList>
    </citation>
    <scope>NUCLEOTIDE SEQUENCE [LARGE SCALE GENOMIC DNA]</scope>
    <source>
        <strain evidence="5 6">Sp-1</strain>
    </source>
</reference>
<dbReference type="Pfam" id="PF12802">
    <property type="entry name" value="MarR_2"/>
    <property type="match status" value="1"/>
</dbReference>
<name>A0A6A7XYK1_9HYPH</name>
<dbReference type="EMBL" id="VWNA01000001">
    <property type="protein sequence ID" value="MQT11503.1"/>
    <property type="molecule type" value="Genomic_DNA"/>
</dbReference>
<dbReference type="RefSeq" id="WP_153478243.1">
    <property type="nucleotide sequence ID" value="NZ_VWNA01000001.1"/>
</dbReference>
<protein>
    <submittedName>
        <fullName evidence="5">Winged helix-turn-helix transcriptional regulator</fullName>
    </submittedName>
</protein>